<evidence type="ECO:0000256" key="9">
    <source>
        <dbReference type="RuleBase" id="RU000461"/>
    </source>
</evidence>
<keyword evidence="6 8" id="KW-0408">Iron</keyword>
<dbReference type="RefSeq" id="XP_013311488.1">
    <property type="nucleotide sequence ID" value="XM_013456034.1"/>
</dbReference>
<dbReference type="OrthoDB" id="4113639at2759"/>
<dbReference type="InterPro" id="IPR017972">
    <property type="entry name" value="Cyt_P450_CS"/>
</dbReference>
<evidence type="ECO:0000256" key="2">
    <source>
        <dbReference type="ARBA" id="ARBA00010617"/>
    </source>
</evidence>
<evidence type="ECO:0008006" key="12">
    <source>
        <dbReference type="Google" id="ProtNLM"/>
    </source>
</evidence>
<protein>
    <recommendedName>
        <fullName evidence="12">Cytochrome P450</fullName>
    </recommendedName>
</protein>
<dbReference type="Proteomes" id="UP000054342">
    <property type="component" value="Unassembled WGS sequence"/>
</dbReference>
<name>A0A0D2ESX1_9EURO</name>
<keyword evidence="11" id="KW-1185">Reference proteome</keyword>
<dbReference type="PRINTS" id="PR00463">
    <property type="entry name" value="EP450I"/>
</dbReference>
<dbReference type="InterPro" id="IPR036396">
    <property type="entry name" value="Cyt_P450_sf"/>
</dbReference>
<evidence type="ECO:0000313" key="11">
    <source>
        <dbReference type="Proteomes" id="UP000054342"/>
    </source>
</evidence>
<dbReference type="Gene3D" id="1.10.630.10">
    <property type="entry name" value="Cytochrome P450"/>
    <property type="match status" value="1"/>
</dbReference>
<evidence type="ECO:0000256" key="6">
    <source>
        <dbReference type="ARBA" id="ARBA00023004"/>
    </source>
</evidence>
<dbReference type="InterPro" id="IPR001128">
    <property type="entry name" value="Cyt_P450"/>
</dbReference>
<keyword evidence="4 8" id="KW-0479">Metal-binding</keyword>
<dbReference type="GO" id="GO:0004497">
    <property type="term" value="F:monooxygenase activity"/>
    <property type="evidence" value="ECO:0007669"/>
    <property type="project" value="UniProtKB-KW"/>
</dbReference>
<dbReference type="HOGENOM" id="CLU_001570_14_4_1"/>
<evidence type="ECO:0000256" key="3">
    <source>
        <dbReference type="ARBA" id="ARBA00022617"/>
    </source>
</evidence>
<dbReference type="PANTHER" id="PTHR24305:SF157">
    <property type="entry name" value="N-ACETYLTRYPTOPHAN 6-HYDROXYLASE IVOC-RELATED"/>
    <property type="match status" value="1"/>
</dbReference>
<proteinExistence type="inferred from homology"/>
<dbReference type="PROSITE" id="PS00086">
    <property type="entry name" value="CYTOCHROME_P450"/>
    <property type="match status" value="1"/>
</dbReference>
<dbReference type="SUPFAM" id="SSF48264">
    <property type="entry name" value="Cytochrome P450"/>
    <property type="match status" value="1"/>
</dbReference>
<keyword evidence="3 8" id="KW-0349">Heme</keyword>
<accession>A0A0D2ESX1</accession>
<dbReference type="GO" id="GO:0020037">
    <property type="term" value="F:heme binding"/>
    <property type="evidence" value="ECO:0007669"/>
    <property type="project" value="InterPro"/>
</dbReference>
<organism evidence="10 11">
    <name type="scientific">Exophiala xenobiotica</name>
    <dbReference type="NCBI Taxonomy" id="348802"/>
    <lineage>
        <taxon>Eukaryota</taxon>
        <taxon>Fungi</taxon>
        <taxon>Dikarya</taxon>
        <taxon>Ascomycota</taxon>
        <taxon>Pezizomycotina</taxon>
        <taxon>Eurotiomycetes</taxon>
        <taxon>Chaetothyriomycetidae</taxon>
        <taxon>Chaetothyriales</taxon>
        <taxon>Herpotrichiellaceae</taxon>
        <taxon>Exophiala</taxon>
    </lineage>
</organism>
<sequence>MALSYSFIFSLLLLLPIVAFVLRALYRITLHPLARFPGPKLAAVTNVYAVSYDLSPNDSLVKHLRKLHDQYGPIVRVRPNELHIFDWEAYRTVFRAGSDFHRSPEVYSGPQVQGSFLSVSDGRVARPHRELFVQSFSKAAISHLEPLINEKLLRFLVRLEDFAHRGTAIDLDTAFECLTADVTMHYCYQMSLGLLDDPLLKPSLIVNLEEFGSIAPVFWYFPRLGNLMNKAIFPLLPERKVRTWFPAVAALNGVLKQCEQLIMSLSQAPSDSKEVTSSIFRTALNPNREKGQYVANLKELAADAVLMFLAGTDTTAHALTFGTWEMVKRPEIFRRLRQELVTTVLPQRGAVAVLTDLENLPFLRAVIKESLRFSLGTSARLPRLVPAQGAILCGQSIPASTRVSFSHYVYNNDPTKFVDPYTFKPERWLGDNVNELESHMISFSRGSRNCIGQNLAYAELYKGFAHLVRRFDIVNAETTHHDMDWQDAFTPRFNGHLKVRLQAVPK</sequence>
<dbReference type="GO" id="GO:0005506">
    <property type="term" value="F:iron ion binding"/>
    <property type="evidence" value="ECO:0007669"/>
    <property type="project" value="InterPro"/>
</dbReference>
<dbReference type="STRING" id="348802.A0A0D2ESX1"/>
<dbReference type="CDD" id="cd11062">
    <property type="entry name" value="CYP58-like"/>
    <property type="match status" value="1"/>
</dbReference>
<dbReference type="InterPro" id="IPR002401">
    <property type="entry name" value="Cyt_P450_E_grp-I"/>
</dbReference>
<dbReference type="PANTHER" id="PTHR24305">
    <property type="entry name" value="CYTOCHROME P450"/>
    <property type="match status" value="1"/>
</dbReference>
<keyword evidence="7 9" id="KW-0503">Monooxygenase</keyword>
<comment type="similarity">
    <text evidence="2 9">Belongs to the cytochrome P450 family.</text>
</comment>
<feature type="binding site" description="axial binding residue" evidence="8">
    <location>
        <position position="450"/>
    </location>
    <ligand>
        <name>heme</name>
        <dbReference type="ChEBI" id="CHEBI:30413"/>
    </ligand>
    <ligandPart>
        <name>Fe</name>
        <dbReference type="ChEBI" id="CHEBI:18248"/>
    </ligandPart>
</feature>
<dbReference type="InterPro" id="IPR050121">
    <property type="entry name" value="Cytochrome_P450_monoxygenase"/>
</dbReference>
<evidence type="ECO:0000256" key="4">
    <source>
        <dbReference type="ARBA" id="ARBA00022723"/>
    </source>
</evidence>
<evidence type="ECO:0000256" key="8">
    <source>
        <dbReference type="PIRSR" id="PIRSR602401-1"/>
    </source>
</evidence>
<comment type="cofactor">
    <cofactor evidence="1 8">
        <name>heme</name>
        <dbReference type="ChEBI" id="CHEBI:30413"/>
    </cofactor>
</comment>
<gene>
    <name evidence="10" type="ORF">PV05_09681</name>
</gene>
<dbReference type="PRINTS" id="PR00385">
    <property type="entry name" value="P450"/>
</dbReference>
<dbReference type="GO" id="GO:0016705">
    <property type="term" value="F:oxidoreductase activity, acting on paired donors, with incorporation or reduction of molecular oxygen"/>
    <property type="evidence" value="ECO:0007669"/>
    <property type="project" value="InterPro"/>
</dbReference>
<dbReference type="Pfam" id="PF00067">
    <property type="entry name" value="p450"/>
    <property type="match status" value="1"/>
</dbReference>
<evidence type="ECO:0000256" key="7">
    <source>
        <dbReference type="ARBA" id="ARBA00023033"/>
    </source>
</evidence>
<evidence type="ECO:0000256" key="5">
    <source>
        <dbReference type="ARBA" id="ARBA00023002"/>
    </source>
</evidence>
<reference evidence="10 11" key="1">
    <citation type="submission" date="2015-01" db="EMBL/GenBank/DDBJ databases">
        <title>The Genome Sequence of Exophiala xenobiotica CBS118157.</title>
        <authorList>
            <consortium name="The Broad Institute Genomics Platform"/>
            <person name="Cuomo C."/>
            <person name="de Hoog S."/>
            <person name="Gorbushina A."/>
            <person name="Stielow B."/>
            <person name="Teixiera M."/>
            <person name="Abouelleil A."/>
            <person name="Chapman S.B."/>
            <person name="Priest M."/>
            <person name="Young S.K."/>
            <person name="Wortman J."/>
            <person name="Nusbaum C."/>
            <person name="Birren B."/>
        </authorList>
    </citation>
    <scope>NUCLEOTIDE SEQUENCE [LARGE SCALE GENOMIC DNA]</scope>
    <source>
        <strain evidence="10 11">CBS 118157</strain>
    </source>
</reference>
<evidence type="ECO:0000313" key="10">
    <source>
        <dbReference type="EMBL" id="KIW50904.1"/>
    </source>
</evidence>
<dbReference type="AlphaFoldDB" id="A0A0D2ESX1"/>
<dbReference type="EMBL" id="KN847322">
    <property type="protein sequence ID" value="KIW50904.1"/>
    <property type="molecule type" value="Genomic_DNA"/>
</dbReference>
<evidence type="ECO:0000256" key="1">
    <source>
        <dbReference type="ARBA" id="ARBA00001971"/>
    </source>
</evidence>
<keyword evidence="5 9" id="KW-0560">Oxidoreductase</keyword>
<dbReference type="GeneID" id="25331589"/>